<dbReference type="Proteomes" id="UP000441336">
    <property type="component" value="Unassembled WGS sequence"/>
</dbReference>
<keyword evidence="1" id="KW-0449">Lipoprotein</keyword>
<dbReference type="EMBL" id="WQKZ01000005">
    <property type="protein sequence ID" value="MVN78570.1"/>
    <property type="molecule type" value="Genomic_DNA"/>
</dbReference>
<reference evidence="1 2" key="1">
    <citation type="submission" date="2019-12" db="EMBL/GenBank/DDBJ databases">
        <title>Hymenobacter sp. HMF4947 Genome sequencing and assembly.</title>
        <authorList>
            <person name="Kang H."/>
            <person name="Cha I."/>
            <person name="Kim H."/>
            <person name="Joh K."/>
        </authorList>
    </citation>
    <scope>NUCLEOTIDE SEQUENCE [LARGE SCALE GENOMIC DNA]</scope>
    <source>
        <strain evidence="1 2">HMF4947</strain>
    </source>
</reference>
<sequence>MAPLAGALLLSACDPGRVYEENVDLKSPAGDPYVWDVQQRPSFTFTIADTAARYNIYFNVRNASGYGFYNLYLKHTLTGPGNRPVGQPLLHQMVLMNPKTGEPLGAGAGDIFDHQFLALPHQRFAQAGEYQLTLEQYMRQNQLPGIMAVGVRVAKDTK</sequence>
<gene>
    <name evidence="1" type="primary">gldH</name>
    <name evidence="1" type="ORF">GO988_19740</name>
</gene>
<dbReference type="InterPro" id="IPR020018">
    <property type="entry name" value="Motility-assoc_lipoprot_GldH"/>
</dbReference>
<proteinExistence type="predicted"/>
<evidence type="ECO:0000313" key="2">
    <source>
        <dbReference type="Proteomes" id="UP000441336"/>
    </source>
</evidence>
<accession>A0A7K1TJJ1</accession>
<organism evidence="1 2">
    <name type="scientific">Hymenobacter ginkgonis</name>
    <dbReference type="NCBI Taxonomy" id="2682976"/>
    <lineage>
        <taxon>Bacteria</taxon>
        <taxon>Pseudomonadati</taxon>
        <taxon>Bacteroidota</taxon>
        <taxon>Cytophagia</taxon>
        <taxon>Cytophagales</taxon>
        <taxon>Hymenobacteraceae</taxon>
        <taxon>Hymenobacter</taxon>
    </lineage>
</organism>
<protein>
    <submittedName>
        <fullName evidence="1">Gliding motility lipoprotein GldH</fullName>
    </submittedName>
</protein>
<keyword evidence="2" id="KW-1185">Reference proteome</keyword>
<name>A0A7K1TJJ1_9BACT</name>
<dbReference type="Pfam" id="PF14109">
    <property type="entry name" value="GldH_lipo"/>
    <property type="match status" value="1"/>
</dbReference>
<dbReference type="AlphaFoldDB" id="A0A7K1TJJ1"/>
<dbReference type="NCBIfam" id="TIGR03511">
    <property type="entry name" value="GldH_lipo"/>
    <property type="match status" value="1"/>
</dbReference>
<evidence type="ECO:0000313" key="1">
    <source>
        <dbReference type="EMBL" id="MVN78570.1"/>
    </source>
</evidence>
<comment type="caution">
    <text evidence="1">The sequence shown here is derived from an EMBL/GenBank/DDBJ whole genome shotgun (WGS) entry which is preliminary data.</text>
</comment>